<evidence type="ECO:0000313" key="18">
    <source>
        <dbReference type="Proteomes" id="UP000440694"/>
    </source>
</evidence>
<dbReference type="GO" id="GO:0005524">
    <property type="term" value="F:ATP binding"/>
    <property type="evidence" value="ECO:0007669"/>
    <property type="project" value="UniProtKB-KW"/>
</dbReference>
<dbReference type="GO" id="GO:0006094">
    <property type="term" value="P:gluconeogenesis"/>
    <property type="evidence" value="ECO:0007669"/>
    <property type="project" value="TreeGrafter"/>
</dbReference>
<keyword evidence="10 13" id="KW-0418">Kinase</keyword>
<gene>
    <name evidence="13 17" type="primary">pgk</name>
    <name evidence="17" type="ORF">GIW81_03285</name>
</gene>
<evidence type="ECO:0000256" key="12">
    <source>
        <dbReference type="ARBA" id="ARBA00023152"/>
    </source>
</evidence>
<evidence type="ECO:0000256" key="7">
    <source>
        <dbReference type="ARBA" id="ARBA00022490"/>
    </source>
</evidence>
<comment type="caution">
    <text evidence="13">Lacks conserved residue(s) required for the propagation of feature annotation.</text>
</comment>
<protein>
    <recommendedName>
        <fullName evidence="6 13">Phosphoglycerate kinase</fullName>
        <ecNumber evidence="5 13">2.7.2.3</ecNumber>
    </recommendedName>
</protein>
<sequence>MDLTKLKSIADADVAGKRVLVRADLNVPVADGKVSDATRLERILSGLNDLSARKARVVVISHFGRPKGGPDPKMSLAPVAAKLAELLGKPVQFVDACIGDKAEDAVSRLAPGDIAVLENLRFHAGEEKNDAEFVAALARSGDVFVNDAFSAAHRAHASTEGLARVLPAYAGPLMLEEISALLAVLDKPERPVAALIGGAKVSSKIPILKHLIGKVDKLIIGGGMANTFLMSHGVDIGKSLAEPDFVDTAREIMAAAKAQGCAVVLPEDAVIAREFKSGVAHAVVPMLAVPSDALILDVGPKSVEHMARVLTECRTLLWNGPLGAFEIEPFGNGTFALARAAAKLTREGKLTTVAGGGDTVAALNAAGATQDFTYVSTAGGAFLEWLEGRELPGVAALARAQG</sequence>
<name>A0A6I3KI18_9HYPH</name>
<feature type="binding site" evidence="13 15">
    <location>
        <position position="204"/>
    </location>
    <ligand>
        <name>ATP</name>
        <dbReference type="ChEBI" id="CHEBI:30616"/>
    </ligand>
</feature>
<dbReference type="FunFam" id="3.40.50.1260:FF:000006">
    <property type="entry name" value="Phosphoglycerate kinase"/>
    <property type="match status" value="1"/>
</dbReference>
<dbReference type="Pfam" id="PF00162">
    <property type="entry name" value="PGK"/>
    <property type="match status" value="1"/>
</dbReference>
<comment type="caution">
    <text evidence="17">The sequence shown here is derived from an EMBL/GenBank/DDBJ whole genome shotgun (WGS) entry which is preliminary data.</text>
</comment>
<feature type="binding site" evidence="13">
    <location>
        <position position="154"/>
    </location>
    <ligand>
        <name>substrate</name>
    </ligand>
</feature>
<feature type="binding site" evidence="14">
    <location>
        <position position="39"/>
    </location>
    <ligand>
        <name>(2R)-3-phosphoglycerate</name>
        <dbReference type="ChEBI" id="CHEBI:58272"/>
    </ligand>
</feature>
<reference evidence="17 18" key="1">
    <citation type="submission" date="2019-11" db="EMBL/GenBank/DDBJ databases">
        <title>Identification of a novel strain.</title>
        <authorList>
            <person name="Xu Q."/>
            <person name="Wang G."/>
        </authorList>
    </citation>
    <scope>NUCLEOTIDE SEQUENCE [LARGE SCALE GENOMIC DNA]</scope>
    <source>
        <strain evidence="18">xq</strain>
    </source>
</reference>
<keyword evidence="9 13" id="KW-0547">Nucleotide-binding</keyword>
<dbReference type="GO" id="GO:0006096">
    <property type="term" value="P:glycolytic process"/>
    <property type="evidence" value="ECO:0007669"/>
    <property type="project" value="UniProtKB-UniRule"/>
</dbReference>
<dbReference type="InterPro" id="IPR015911">
    <property type="entry name" value="Phosphoglycerate_kinase_CS"/>
</dbReference>
<keyword evidence="18" id="KW-1185">Reference proteome</keyword>
<comment type="similarity">
    <text evidence="3 13 16">Belongs to the phosphoglycerate kinase family.</text>
</comment>
<evidence type="ECO:0000256" key="9">
    <source>
        <dbReference type="ARBA" id="ARBA00022741"/>
    </source>
</evidence>
<evidence type="ECO:0000256" key="4">
    <source>
        <dbReference type="ARBA" id="ARBA00011245"/>
    </source>
</evidence>
<evidence type="ECO:0000256" key="10">
    <source>
        <dbReference type="ARBA" id="ARBA00022777"/>
    </source>
</evidence>
<dbReference type="PROSITE" id="PS00111">
    <property type="entry name" value="PGLYCERATE_KINASE"/>
    <property type="match status" value="1"/>
</dbReference>
<dbReference type="InterPro" id="IPR001576">
    <property type="entry name" value="Phosphoglycerate_kinase"/>
</dbReference>
<evidence type="ECO:0000256" key="14">
    <source>
        <dbReference type="PIRSR" id="PIRSR000724-1"/>
    </source>
</evidence>
<dbReference type="InterPro" id="IPR015824">
    <property type="entry name" value="Phosphoglycerate_kinase_N"/>
</dbReference>
<dbReference type="GO" id="GO:0043531">
    <property type="term" value="F:ADP binding"/>
    <property type="evidence" value="ECO:0007669"/>
    <property type="project" value="TreeGrafter"/>
</dbReference>
<dbReference type="PANTHER" id="PTHR11406">
    <property type="entry name" value="PHOSPHOGLYCERATE KINASE"/>
    <property type="match status" value="1"/>
</dbReference>
<dbReference type="SUPFAM" id="SSF53748">
    <property type="entry name" value="Phosphoglycerate kinase"/>
    <property type="match status" value="1"/>
</dbReference>
<feature type="binding site" evidence="14">
    <location>
        <position position="154"/>
    </location>
    <ligand>
        <name>(2R)-3-phosphoglycerate</name>
        <dbReference type="ChEBI" id="CHEBI:58272"/>
    </ligand>
</feature>
<dbReference type="UniPathway" id="UPA00109">
    <property type="reaction ID" value="UER00185"/>
</dbReference>
<dbReference type="PANTHER" id="PTHR11406:SF23">
    <property type="entry name" value="PHOSPHOGLYCERATE KINASE 1, CHLOROPLASTIC-RELATED"/>
    <property type="match status" value="1"/>
</dbReference>
<feature type="binding site" evidence="13">
    <location>
        <position position="121"/>
    </location>
    <ligand>
        <name>substrate</name>
    </ligand>
</feature>
<feature type="binding site" evidence="13 14">
    <location>
        <begin position="24"/>
        <end position="26"/>
    </location>
    <ligand>
        <name>substrate</name>
    </ligand>
</feature>
<dbReference type="GO" id="GO:0004618">
    <property type="term" value="F:phosphoglycerate kinase activity"/>
    <property type="evidence" value="ECO:0007669"/>
    <property type="project" value="UniProtKB-UniRule"/>
</dbReference>
<feature type="binding site" evidence="13 15">
    <location>
        <position position="326"/>
    </location>
    <ligand>
        <name>ATP</name>
        <dbReference type="ChEBI" id="CHEBI:30616"/>
    </ligand>
</feature>
<comment type="catalytic activity">
    <reaction evidence="1 13 16">
        <text>(2R)-3-phosphoglycerate + ATP = (2R)-3-phospho-glyceroyl phosphate + ADP</text>
        <dbReference type="Rhea" id="RHEA:14801"/>
        <dbReference type="ChEBI" id="CHEBI:30616"/>
        <dbReference type="ChEBI" id="CHEBI:57604"/>
        <dbReference type="ChEBI" id="CHEBI:58272"/>
        <dbReference type="ChEBI" id="CHEBI:456216"/>
        <dbReference type="EC" id="2.7.2.3"/>
    </reaction>
</comment>
<accession>A0A6I3KI18</accession>
<keyword evidence="7 13" id="KW-0963">Cytoplasm</keyword>
<evidence type="ECO:0000256" key="8">
    <source>
        <dbReference type="ARBA" id="ARBA00022679"/>
    </source>
</evidence>
<feature type="binding site" evidence="13 14">
    <location>
        <begin position="62"/>
        <end position="65"/>
    </location>
    <ligand>
        <name>substrate</name>
    </ligand>
</feature>
<comment type="pathway">
    <text evidence="2 13">Carbohydrate degradation; glycolysis; pyruvate from D-glyceraldehyde 3-phosphate: step 2/5.</text>
</comment>
<evidence type="ECO:0000256" key="11">
    <source>
        <dbReference type="ARBA" id="ARBA00022840"/>
    </source>
</evidence>
<evidence type="ECO:0000256" key="3">
    <source>
        <dbReference type="ARBA" id="ARBA00008982"/>
    </source>
</evidence>
<feature type="binding site" evidence="13">
    <location>
        <position position="39"/>
    </location>
    <ligand>
        <name>substrate</name>
    </ligand>
</feature>
<dbReference type="PRINTS" id="PR00477">
    <property type="entry name" value="PHGLYCKINASE"/>
</dbReference>
<dbReference type="HAMAP" id="MF_00145">
    <property type="entry name" value="Phosphoglyc_kinase"/>
    <property type="match status" value="1"/>
</dbReference>
<keyword evidence="8 13" id="KW-0808">Transferase</keyword>
<dbReference type="PIRSF" id="PIRSF000724">
    <property type="entry name" value="Pgk"/>
    <property type="match status" value="1"/>
</dbReference>
<dbReference type="AlphaFoldDB" id="A0A6I3KI18"/>
<evidence type="ECO:0000256" key="5">
    <source>
        <dbReference type="ARBA" id="ARBA00013061"/>
    </source>
</evidence>
<feature type="binding site" evidence="14">
    <location>
        <position position="121"/>
    </location>
    <ligand>
        <name>(2R)-3-phosphoglycerate</name>
        <dbReference type="ChEBI" id="CHEBI:58272"/>
    </ligand>
</feature>
<dbReference type="GO" id="GO:0005829">
    <property type="term" value="C:cytosol"/>
    <property type="evidence" value="ECO:0007669"/>
    <property type="project" value="TreeGrafter"/>
</dbReference>
<evidence type="ECO:0000256" key="15">
    <source>
        <dbReference type="PIRSR" id="PIRSR000724-2"/>
    </source>
</evidence>
<keyword evidence="11 13" id="KW-0067">ATP-binding</keyword>
<organism evidence="17 18">
    <name type="scientific">Hyphomicrobium album</name>
    <dbReference type="NCBI Taxonomy" id="2665159"/>
    <lineage>
        <taxon>Bacteria</taxon>
        <taxon>Pseudomonadati</taxon>
        <taxon>Pseudomonadota</taxon>
        <taxon>Alphaproteobacteria</taxon>
        <taxon>Hyphomicrobiales</taxon>
        <taxon>Hyphomicrobiaceae</taxon>
        <taxon>Hyphomicrobium</taxon>
    </lineage>
</organism>
<evidence type="ECO:0000256" key="2">
    <source>
        <dbReference type="ARBA" id="ARBA00004838"/>
    </source>
</evidence>
<evidence type="ECO:0000256" key="13">
    <source>
        <dbReference type="HAMAP-Rule" id="MF_00145"/>
    </source>
</evidence>
<comment type="subcellular location">
    <subcellularLocation>
        <location evidence="13">Cytoplasm</location>
    </subcellularLocation>
</comment>
<keyword evidence="12 13" id="KW-0324">Glycolysis</keyword>
<comment type="subunit">
    <text evidence="4 13">Monomer.</text>
</comment>
<evidence type="ECO:0000256" key="1">
    <source>
        <dbReference type="ARBA" id="ARBA00000642"/>
    </source>
</evidence>
<dbReference type="EMBL" id="WMBQ01000001">
    <property type="protein sequence ID" value="MTD93357.1"/>
    <property type="molecule type" value="Genomic_DNA"/>
</dbReference>
<dbReference type="InterPro" id="IPR036043">
    <property type="entry name" value="Phosphoglycerate_kinase_sf"/>
</dbReference>
<dbReference type="Proteomes" id="UP000440694">
    <property type="component" value="Unassembled WGS sequence"/>
</dbReference>
<feature type="binding site" evidence="13 15">
    <location>
        <begin position="356"/>
        <end position="359"/>
    </location>
    <ligand>
        <name>ATP</name>
        <dbReference type="ChEBI" id="CHEBI:30616"/>
    </ligand>
</feature>
<evidence type="ECO:0000256" key="6">
    <source>
        <dbReference type="ARBA" id="ARBA00016471"/>
    </source>
</evidence>
<dbReference type="Gene3D" id="3.40.50.1260">
    <property type="entry name" value="Phosphoglycerate kinase, N-terminal domain"/>
    <property type="match status" value="2"/>
</dbReference>
<evidence type="ECO:0000313" key="17">
    <source>
        <dbReference type="EMBL" id="MTD93357.1"/>
    </source>
</evidence>
<dbReference type="FunFam" id="3.40.50.1260:FF:000031">
    <property type="entry name" value="Phosphoglycerate kinase 1"/>
    <property type="match status" value="1"/>
</dbReference>
<proteinExistence type="inferred from homology"/>
<dbReference type="EC" id="2.7.2.3" evidence="5 13"/>
<evidence type="ECO:0000256" key="16">
    <source>
        <dbReference type="RuleBase" id="RU000532"/>
    </source>
</evidence>